<keyword evidence="1" id="KW-0805">Transcription regulation</keyword>
<evidence type="ECO:0000256" key="1">
    <source>
        <dbReference type="ARBA" id="ARBA00023015"/>
    </source>
</evidence>
<dbReference type="Pfam" id="PF01614">
    <property type="entry name" value="IclR_C"/>
    <property type="match status" value="1"/>
</dbReference>
<dbReference type="PROSITE" id="PS51077">
    <property type="entry name" value="HTH_ICLR"/>
    <property type="match status" value="1"/>
</dbReference>
<evidence type="ECO:0000259" key="5">
    <source>
        <dbReference type="PROSITE" id="PS51078"/>
    </source>
</evidence>
<dbReference type="InterPro" id="IPR011991">
    <property type="entry name" value="ArsR-like_HTH"/>
</dbReference>
<dbReference type="PANTHER" id="PTHR30136">
    <property type="entry name" value="HELIX-TURN-HELIX TRANSCRIPTIONAL REGULATOR, ICLR FAMILY"/>
    <property type="match status" value="1"/>
</dbReference>
<proteinExistence type="predicted"/>
<dbReference type="Pfam" id="PF09339">
    <property type="entry name" value="HTH_IclR"/>
    <property type="match status" value="1"/>
</dbReference>
<accession>A0ABW1JEI0</accession>
<gene>
    <name evidence="6" type="ORF">ACFQDO_09980</name>
</gene>
<keyword evidence="3" id="KW-0804">Transcription</keyword>
<dbReference type="InterPro" id="IPR050707">
    <property type="entry name" value="HTH_MetabolicPath_Reg"/>
</dbReference>
<comment type="caution">
    <text evidence="6">The sequence shown here is derived from an EMBL/GenBank/DDBJ whole genome shotgun (WGS) entry which is preliminary data.</text>
</comment>
<dbReference type="InterPro" id="IPR036390">
    <property type="entry name" value="WH_DNA-bd_sf"/>
</dbReference>
<evidence type="ECO:0000256" key="3">
    <source>
        <dbReference type="ARBA" id="ARBA00023163"/>
    </source>
</evidence>
<dbReference type="RefSeq" id="WP_345716256.1">
    <property type="nucleotide sequence ID" value="NZ_BAABFP010000004.1"/>
</dbReference>
<dbReference type="SUPFAM" id="SSF46785">
    <property type="entry name" value="Winged helix' DNA-binding domain"/>
    <property type="match status" value="1"/>
</dbReference>
<sequence>MTEDNNRGNRSVRVALDVLEALSQLQPIGLSELTRQVRLPKSTVQRALATLADAGWIESDSAGRWVVGTRAFIVGSTVGERGGLRQAALPHMNALAADVGETIHLMVLDGEQVVLIERIDSRHALRAFSPLGSQAPLHASSNGKAFLASLPAEDVERYLSHSLSPTTSRSITKPDTLRKELERVRARGYAVSDEELMDGVVSVAAAIHPPGPRPAASLSISAPASRMPARLRTAYGEKVRATADAIAASLPRVGL</sequence>
<organism evidence="6 7">
    <name type="scientific">Angustibacter luteus</name>
    <dbReference type="NCBI Taxonomy" id="658456"/>
    <lineage>
        <taxon>Bacteria</taxon>
        <taxon>Bacillati</taxon>
        <taxon>Actinomycetota</taxon>
        <taxon>Actinomycetes</taxon>
        <taxon>Kineosporiales</taxon>
        <taxon>Kineosporiaceae</taxon>
    </lineage>
</organism>
<keyword evidence="7" id="KW-1185">Reference proteome</keyword>
<dbReference type="Gene3D" id="3.30.450.40">
    <property type="match status" value="1"/>
</dbReference>
<dbReference type="PANTHER" id="PTHR30136:SF24">
    <property type="entry name" value="HTH-TYPE TRANSCRIPTIONAL REPRESSOR ALLR"/>
    <property type="match status" value="1"/>
</dbReference>
<evidence type="ECO:0000313" key="6">
    <source>
        <dbReference type="EMBL" id="MFC6007456.1"/>
    </source>
</evidence>
<name>A0ABW1JEI0_9ACTN</name>
<dbReference type="CDD" id="cd00090">
    <property type="entry name" value="HTH_ARSR"/>
    <property type="match status" value="1"/>
</dbReference>
<evidence type="ECO:0000313" key="7">
    <source>
        <dbReference type="Proteomes" id="UP001596189"/>
    </source>
</evidence>
<dbReference type="InterPro" id="IPR029016">
    <property type="entry name" value="GAF-like_dom_sf"/>
</dbReference>
<dbReference type="SMART" id="SM00346">
    <property type="entry name" value="HTH_ICLR"/>
    <property type="match status" value="1"/>
</dbReference>
<feature type="domain" description="HTH iclR-type" evidence="4">
    <location>
        <begin position="9"/>
        <end position="69"/>
    </location>
</feature>
<evidence type="ECO:0000256" key="2">
    <source>
        <dbReference type="ARBA" id="ARBA00023125"/>
    </source>
</evidence>
<dbReference type="InterPro" id="IPR005471">
    <property type="entry name" value="Tscrpt_reg_IclR_N"/>
</dbReference>
<keyword evidence="2" id="KW-0238">DNA-binding</keyword>
<evidence type="ECO:0000259" key="4">
    <source>
        <dbReference type="PROSITE" id="PS51077"/>
    </source>
</evidence>
<dbReference type="PROSITE" id="PS51078">
    <property type="entry name" value="ICLR_ED"/>
    <property type="match status" value="1"/>
</dbReference>
<dbReference type="SUPFAM" id="SSF55781">
    <property type="entry name" value="GAF domain-like"/>
    <property type="match status" value="1"/>
</dbReference>
<dbReference type="Proteomes" id="UP001596189">
    <property type="component" value="Unassembled WGS sequence"/>
</dbReference>
<dbReference type="Gene3D" id="1.10.10.10">
    <property type="entry name" value="Winged helix-like DNA-binding domain superfamily/Winged helix DNA-binding domain"/>
    <property type="match status" value="1"/>
</dbReference>
<feature type="domain" description="IclR-ED" evidence="5">
    <location>
        <begin position="70"/>
        <end position="252"/>
    </location>
</feature>
<dbReference type="InterPro" id="IPR036388">
    <property type="entry name" value="WH-like_DNA-bd_sf"/>
</dbReference>
<protein>
    <submittedName>
        <fullName evidence="6">IclR family transcriptional regulator</fullName>
    </submittedName>
</protein>
<dbReference type="InterPro" id="IPR014757">
    <property type="entry name" value="Tscrpt_reg_IclR_C"/>
</dbReference>
<dbReference type="EMBL" id="JBHSRD010000003">
    <property type="protein sequence ID" value="MFC6007456.1"/>
    <property type="molecule type" value="Genomic_DNA"/>
</dbReference>
<reference evidence="7" key="1">
    <citation type="journal article" date="2019" name="Int. J. Syst. Evol. Microbiol.">
        <title>The Global Catalogue of Microorganisms (GCM) 10K type strain sequencing project: providing services to taxonomists for standard genome sequencing and annotation.</title>
        <authorList>
            <consortium name="The Broad Institute Genomics Platform"/>
            <consortium name="The Broad Institute Genome Sequencing Center for Infectious Disease"/>
            <person name="Wu L."/>
            <person name="Ma J."/>
        </authorList>
    </citation>
    <scope>NUCLEOTIDE SEQUENCE [LARGE SCALE GENOMIC DNA]</scope>
    <source>
        <strain evidence="7">KACC 14249</strain>
    </source>
</reference>